<name>A0A2N3HSS7_9BACT</name>
<accession>A0A2N3HSS7</accession>
<dbReference type="RefSeq" id="WP_180335763.1">
    <property type="nucleotide sequence ID" value="NZ_MVDD01000017.1"/>
</dbReference>
<comment type="caution">
    <text evidence="3">The sequence shown here is derived from an EMBL/GenBank/DDBJ whole genome shotgun (WGS) entry which is preliminary data.</text>
</comment>
<dbReference type="PANTHER" id="PTHR46333">
    <property type="entry name" value="CYTOKINESIS PROTEIN 3"/>
    <property type="match status" value="1"/>
</dbReference>
<dbReference type="PANTHER" id="PTHR46333:SF2">
    <property type="entry name" value="CYTOKINESIS PROTEIN 3"/>
    <property type="match status" value="1"/>
</dbReference>
<reference evidence="3 4" key="1">
    <citation type="journal article" date="2017" name="Front. Microbiol.">
        <title>Labilibaculum manganireducens gen. nov., sp. nov. and Labilibaculum filiforme sp. nov., Novel Bacteroidetes Isolated from Subsurface Sediments of the Baltic Sea.</title>
        <authorList>
            <person name="Vandieken V."/>
            <person name="Marshall I.P."/>
            <person name="Niemann H."/>
            <person name="Engelen B."/>
            <person name="Cypionka H."/>
        </authorList>
    </citation>
    <scope>NUCLEOTIDE SEQUENCE [LARGE SCALE GENOMIC DNA]</scope>
    <source>
        <strain evidence="3 4">59.16B</strain>
    </source>
</reference>
<protein>
    <recommendedName>
        <fullName evidence="2">Transglutaminase-like domain-containing protein</fullName>
    </recommendedName>
</protein>
<keyword evidence="1" id="KW-0732">Signal</keyword>
<dbReference type="InterPro" id="IPR052557">
    <property type="entry name" value="CAP/Cytokinesis_protein"/>
</dbReference>
<sequence>MNNFTKTILFLLFSLICSVSNGQIVKTSDVLIDNYPSKFDSYEALAEKIKTDFSTDADRAKAAFIWLAKHIKYDTKGVNQVQKIRFSYSSEEDLQAQKKQFRKNLALETLKSQKALCEGYATLYQEICLFLNIECVLIPGTAKRFVSEIGNTNLASNHAWNAVKINGKWKLVDITWAAGSVDYAKMEFMQEYTPAYFDSEPEEFAMKHYPDDEEWLLLNKKLSKEEFAFQPAVLNAFLGKGYKIIHPQNGAISSTKGKEIEFSIENITNEIQIAYHFKSEKFGQIVKPIRKKNQISFKVPTNLKGKTELIIYFDNEPVLGYKVNVK</sequence>
<evidence type="ECO:0000313" key="3">
    <source>
        <dbReference type="EMBL" id="PKQ61097.1"/>
    </source>
</evidence>
<organism evidence="3 4">
    <name type="scientific">Labilibaculum filiforme</name>
    <dbReference type="NCBI Taxonomy" id="1940526"/>
    <lineage>
        <taxon>Bacteria</taxon>
        <taxon>Pseudomonadati</taxon>
        <taxon>Bacteroidota</taxon>
        <taxon>Bacteroidia</taxon>
        <taxon>Marinilabiliales</taxon>
        <taxon>Marinifilaceae</taxon>
        <taxon>Labilibaculum</taxon>
    </lineage>
</organism>
<dbReference type="EMBL" id="MVDD01000017">
    <property type="protein sequence ID" value="PKQ61097.1"/>
    <property type="molecule type" value="Genomic_DNA"/>
</dbReference>
<proteinExistence type="predicted"/>
<evidence type="ECO:0000259" key="2">
    <source>
        <dbReference type="SMART" id="SM00460"/>
    </source>
</evidence>
<dbReference type="SMART" id="SM00460">
    <property type="entry name" value="TGc"/>
    <property type="match status" value="1"/>
</dbReference>
<dbReference type="Pfam" id="PF01841">
    <property type="entry name" value="Transglut_core"/>
    <property type="match status" value="1"/>
</dbReference>
<dbReference type="Proteomes" id="UP000233535">
    <property type="component" value="Unassembled WGS sequence"/>
</dbReference>
<dbReference type="Gene3D" id="3.10.620.30">
    <property type="match status" value="1"/>
</dbReference>
<keyword evidence="4" id="KW-1185">Reference proteome</keyword>
<dbReference type="InterPro" id="IPR002931">
    <property type="entry name" value="Transglutaminase-like"/>
</dbReference>
<feature type="domain" description="Transglutaminase-like" evidence="2">
    <location>
        <begin position="109"/>
        <end position="176"/>
    </location>
</feature>
<dbReference type="GO" id="GO:0005737">
    <property type="term" value="C:cytoplasm"/>
    <property type="evidence" value="ECO:0007669"/>
    <property type="project" value="TreeGrafter"/>
</dbReference>
<gene>
    <name evidence="3" type="ORF">BZG02_16765</name>
</gene>
<feature type="signal peptide" evidence="1">
    <location>
        <begin position="1"/>
        <end position="22"/>
    </location>
</feature>
<evidence type="ECO:0000256" key="1">
    <source>
        <dbReference type="SAM" id="SignalP"/>
    </source>
</evidence>
<feature type="chain" id="PRO_5014742581" description="Transglutaminase-like domain-containing protein" evidence="1">
    <location>
        <begin position="23"/>
        <end position="326"/>
    </location>
</feature>
<dbReference type="AlphaFoldDB" id="A0A2N3HSS7"/>
<dbReference type="SUPFAM" id="SSF54001">
    <property type="entry name" value="Cysteine proteinases"/>
    <property type="match status" value="1"/>
</dbReference>
<dbReference type="InterPro" id="IPR038765">
    <property type="entry name" value="Papain-like_cys_pep_sf"/>
</dbReference>
<evidence type="ECO:0000313" key="4">
    <source>
        <dbReference type="Proteomes" id="UP000233535"/>
    </source>
</evidence>